<dbReference type="EMBL" id="JBEPLU010000002">
    <property type="protein sequence ID" value="MET3527965.1"/>
    <property type="molecule type" value="Genomic_DNA"/>
</dbReference>
<dbReference type="Pfam" id="PF02036">
    <property type="entry name" value="SCP2"/>
    <property type="match status" value="1"/>
</dbReference>
<sequence length="174" mass="19102">MIRATRHASPPSADWLAEPMMVMRAPVEQVLKRALRRLARRRPNPFERLAEHDQSTFLIVPANWPVAFALTARADGDVRVVRTRSPGKFTARIEGRIEDLLDLFDGTLDADSAFFSRTIQVEGDTGAVLALHNALEAAELSVADLVGAPVGGALINHASRTARRVARRMRSEAA</sequence>
<dbReference type="Proteomes" id="UP001549110">
    <property type="component" value="Unassembled WGS sequence"/>
</dbReference>
<dbReference type="InterPro" id="IPR003033">
    <property type="entry name" value="SCP2_sterol-bd_dom"/>
</dbReference>
<accession>A0ABV2ELN7</accession>
<dbReference type="Gene3D" id="3.30.1050.10">
    <property type="entry name" value="SCP2 sterol-binding domain"/>
    <property type="match status" value="1"/>
</dbReference>
<dbReference type="SUPFAM" id="SSF55718">
    <property type="entry name" value="SCP-like"/>
    <property type="match status" value="1"/>
</dbReference>
<organism evidence="2 3">
    <name type="scientific">Phenylobacterium koreense</name>
    <dbReference type="NCBI Taxonomy" id="266125"/>
    <lineage>
        <taxon>Bacteria</taxon>
        <taxon>Pseudomonadati</taxon>
        <taxon>Pseudomonadota</taxon>
        <taxon>Alphaproteobacteria</taxon>
        <taxon>Caulobacterales</taxon>
        <taxon>Caulobacteraceae</taxon>
        <taxon>Phenylobacterium</taxon>
    </lineage>
</organism>
<protein>
    <submittedName>
        <fullName evidence="2">Lipid carrier protein YhbT</fullName>
    </submittedName>
</protein>
<keyword evidence="3" id="KW-1185">Reference proteome</keyword>
<name>A0ABV2ELN7_9CAUL</name>
<dbReference type="RefSeq" id="WP_354297982.1">
    <property type="nucleotide sequence ID" value="NZ_JBEPLU010000002.1"/>
</dbReference>
<dbReference type="InterPro" id="IPR036527">
    <property type="entry name" value="SCP2_sterol-bd_dom_sf"/>
</dbReference>
<comment type="caution">
    <text evidence="2">The sequence shown here is derived from an EMBL/GenBank/DDBJ whole genome shotgun (WGS) entry which is preliminary data.</text>
</comment>
<evidence type="ECO:0000313" key="3">
    <source>
        <dbReference type="Proteomes" id="UP001549110"/>
    </source>
</evidence>
<gene>
    <name evidence="2" type="ORF">ABID41_003083</name>
</gene>
<proteinExistence type="predicted"/>
<feature type="domain" description="SCP2" evidence="1">
    <location>
        <begin position="48"/>
        <end position="135"/>
    </location>
</feature>
<evidence type="ECO:0000313" key="2">
    <source>
        <dbReference type="EMBL" id="MET3527965.1"/>
    </source>
</evidence>
<evidence type="ECO:0000259" key="1">
    <source>
        <dbReference type="Pfam" id="PF02036"/>
    </source>
</evidence>
<reference evidence="2 3" key="1">
    <citation type="submission" date="2024-06" db="EMBL/GenBank/DDBJ databases">
        <title>Genomic Encyclopedia of Type Strains, Phase IV (KMG-IV): sequencing the most valuable type-strain genomes for metagenomic binning, comparative biology and taxonomic classification.</title>
        <authorList>
            <person name="Goeker M."/>
        </authorList>
    </citation>
    <scope>NUCLEOTIDE SEQUENCE [LARGE SCALE GENOMIC DNA]</scope>
    <source>
        <strain evidence="2 3">DSM 17809</strain>
    </source>
</reference>